<evidence type="ECO:0000313" key="1">
    <source>
        <dbReference type="EMBL" id="KEH15499.1"/>
    </source>
</evidence>
<organism evidence="1 3">
    <name type="scientific">Medicago truncatula</name>
    <name type="common">Barrel medic</name>
    <name type="synonym">Medicago tribuloides</name>
    <dbReference type="NCBI Taxonomy" id="3880"/>
    <lineage>
        <taxon>Eukaryota</taxon>
        <taxon>Viridiplantae</taxon>
        <taxon>Streptophyta</taxon>
        <taxon>Embryophyta</taxon>
        <taxon>Tracheophyta</taxon>
        <taxon>Spermatophyta</taxon>
        <taxon>Magnoliopsida</taxon>
        <taxon>eudicotyledons</taxon>
        <taxon>Gunneridae</taxon>
        <taxon>Pentapetalae</taxon>
        <taxon>rosids</taxon>
        <taxon>fabids</taxon>
        <taxon>Fabales</taxon>
        <taxon>Fabaceae</taxon>
        <taxon>Papilionoideae</taxon>
        <taxon>50 kb inversion clade</taxon>
        <taxon>NPAAA clade</taxon>
        <taxon>Hologalegina</taxon>
        <taxon>IRL clade</taxon>
        <taxon>Trifolieae</taxon>
        <taxon>Medicago</taxon>
    </lineage>
</organism>
<proteinExistence type="predicted"/>
<reference evidence="1 3" key="2">
    <citation type="journal article" date="2014" name="BMC Genomics">
        <title>An improved genome release (version Mt4.0) for the model legume Medicago truncatula.</title>
        <authorList>
            <person name="Tang H."/>
            <person name="Krishnakumar V."/>
            <person name="Bidwell S."/>
            <person name="Rosen B."/>
            <person name="Chan A."/>
            <person name="Zhou S."/>
            <person name="Gentzbittel L."/>
            <person name="Childs K.L."/>
            <person name="Yandell M."/>
            <person name="Gundlach H."/>
            <person name="Mayer K.F."/>
            <person name="Schwartz D.C."/>
            <person name="Town C.D."/>
        </authorList>
    </citation>
    <scope>GENOME REANNOTATION</scope>
    <source>
        <strain evidence="1">A17</strain>
        <strain evidence="2 3">cv. Jemalong A17</strain>
    </source>
</reference>
<dbReference type="HOGENOM" id="CLU_074686_0_0_1"/>
<reference evidence="2" key="3">
    <citation type="submission" date="2015-06" db="UniProtKB">
        <authorList>
            <consortium name="EnsemblPlants"/>
        </authorList>
    </citation>
    <scope>IDENTIFICATION</scope>
    <source>
        <strain evidence="2">cv. Jemalong A17</strain>
    </source>
</reference>
<dbReference type="EnsemblPlants" id="KEH15499">
    <property type="protein sequence ID" value="KEH15499"/>
    <property type="gene ID" value="MTR_0922s0020"/>
</dbReference>
<dbReference type="Proteomes" id="UP000002051">
    <property type="component" value="Unassembled WGS sequence"/>
</dbReference>
<keyword evidence="3" id="KW-1185">Reference proteome</keyword>
<dbReference type="AlphaFoldDB" id="A0A072TD78"/>
<reference evidence="1 3" key="1">
    <citation type="journal article" date="2011" name="Nature">
        <title>The Medicago genome provides insight into the evolution of rhizobial symbioses.</title>
        <authorList>
            <person name="Young N.D."/>
            <person name="Debelle F."/>
            <person name="Oldroyd G.E."/>
            <person name="Geurts R."/>
            <person name="Cannon S.B."/>
            <person name="Udvardi M.K."/>
            <person name="Benedito V.A."/>
            <person name="Mayer K.F."/>
            <person name="Gouzy J."/>
            <person name="Schoof H."/>
            <person name="Van de Peer Y."/>
            <person name="Proost S."/>
            <person name="Cook D.R."/>
            <person name="Meyers B.C."/>
            <person name="Spannagl M."/>
            <person name="Cheung F."/>
            <person name="De Mita S."/>
            <person name="Krishnakumar V."/>
            <person name="Gundlach H."/>
            <person name="Zhou S."/>
            <person name="Mudge J."/>
            <person name="Bharti A.K."/>
            <person name="Murray J.D."/>
            <person name="Naoumkina M.A."/>
            <person name="Rosen B."/>
            <person name="Silverstein K.A."/>
            <person name="Tang H."/>
            <person name="Rombauts S."/>
            <person name="Zhao P.X."/>
            <person name="Zhou P."/>
            <person name="Barbe V."/>
            <person name="Bardou P."/>
            <person name="Bechner M."/>
            <person name="Bellec A."/>
            <person name="Berger A."/>
            <person name="Berges H."/>
            <person name="Bidwell S."/>
            <person name="Bisseling T."/>
            <person name="Choisne N."/>
            <person name="Couloux A."/>
            <person name="Denny R."/>
            <person name="Deshpande S."/>
            <person name="Dai X."/>
            <person name="Doyle J.J."/>
            <person name="Dudez A.M."/>
            <person name="Farmer A.D."/>
            <person name="Fouteau S."/>
            <person name="Franken C."/>
            <person name="Gibelin C."/>
            <person name="Gish J."/>
            <person name="Goldstein S."/>
            <person name="Gonzalez A.J."/>
            <person name="Green P.J."/>
            <person name="Hallab A."/>
            <person name="Hartog M."/>
            <person name="Hua A."/>
            <person name="Humphray S.J."/>
            <person name="Jeong D.H."/>
            <person name="Jing Y."/>
            <person name="Jocker A."/>
            <person name="Kenton S.M."/>
            <person name="Kim D.J."/>
            <person name="Klee K."/>
            <person name="Lai H."/>
            <person name="Lang C."/>
            <person name="Lin S."/>
            <person name="Macmil S.L."/>
            <person name="Magdelenat G."/>
            <person name="Matthews L."/>
            <person name="McCorrison J."/>
            <person name="Monaghan E.L."/>
            <person name="Mun J.H."/>
            <person name="Najar F.Z."/>
            <person name="Nicholson C."/>
            <person name="Noirot C."/>
            <person name="O'Bleness M."/>
            <person name="Paule C.R."/>
            <person name="Poulain J."/>
            <person name="Prion F."/>
            <person name="Qin B."/>
            <person name="Qu C."/>
            <person name="Retzel E.F."/>
            <person name="Riddle C."/>
            <person name="Sallet E."/>
            <person name="Samain S."/>
            <person name="Samson N."/>
            <person name="Sanders I."/>
            <person name="Saurat O."/>
            <person name="Scarpelli C."/>
            <person name="Schiex T."/>
            <person name="Segurens B."/>
            <person name="Severin A.J."/>
            <person name="Sherrier D.J."/>
            <person name="Shi R."/>
            <person name="Sims S."/>
            <person name="Singer S.R."/>
            <person name="Sinharoy S."/>
            <person name="Sterck L."/>
            <person name="Viollet A."/>
            <person name="Wang B.B."/>
            <person name="Wang K."/>
            <person name="Wang M."/>
            <person name="Wang X."/>
            <person name="Warfsmann J."/>
            <person name="Weissenbach J."/>
            <person name="White D.D."/>
            <person name="White J.D."/>
            <person name="Wiley G.B."/>
            <person name="Wincker P."/>
            <person name="Xing Y."/>
            <person name="Yang L."/>
            <person name="Yao Z."/>
            <person name="Ying F."/>
            <person name="Zhai J."/>
            <person name="Zhou L."/>
            <person name="Zuber A."/>
            <person name="Denarie J."/>
            <person name="Dixon R.A."/>
            <person name="May G.D."/>
            <person name="Schwartz D.C."/>
            <person name="Rogers J."/>
            <person name="Quetier F."/>
            <person name="Town C.D."/>
            <person name="Roe B.A."/>
        </authorList>
    </citation>
    <scope>NUCLEOTIDE SEQUENCE [LARGE SCALE GENOMIC DNA]</scope>
    <source>
        <strain evidence="1">A17</strain>
        <strain evidence="2 3">cv. Jemalong A17</strain>
    </source>
</reference>
<accession>A0A072TD78</accession>
<evidence type="ECO:0008006" key="4">
    <source>
        <dbReference type="Google" id="ProtNLM"/>
    </source>
</evidence>
<gene>
    <name evidence="1" type="ORF">MTR_0922s0020</name>
</gene>
<sequence length="212" mass="24166">MKVSSDIEDQFLKDDEILVSKSKLCTIVSQCPSKPAQGDPSQRDEDLSYSWVVTKELRNLVSENYLAIENLSLLTDFLVKNPSVLRDTSLSNRFKGYAYNCLAELLKFLQKHYLLDVLGSSHSEFVELLQDMRRFPFDKEWLDGVEKLALFPGLQVSQNALQNFLDSKHILTQHVEDLKHQLASFEAVLQNITQQEAQILETQAALSDPIGY</sequence>
<evidence type="ECO:0000313" key="3">
    <source>
        <dbReference type="Proteomes" id="UP000002051"/>
    </source>
</evidence>
<dbReference type="EMBL" id="KL403646">
    <property type="protein sequence ID" value="KEH15499.1"/>
    <property type="molecule type" value="Genomic_DNA"/>
</dbReference>
<evidence type="ECO:0000313" key="2">
    <source>
        <dbReference type="EnsemblPlants" id="KEH15499"/>
    </source>
</evidence>
<name>A0A072TD78_MEDTR</name>
<protein>
    <recommendedName>
        <fullName evidence="4">CC-NBS-LRR resistance protein</fullName>
    </recommendedName>
</protein>